<dbReference type="KEGG" id="pwn:QNH46_09115"/>
<evidence type="ECO:0000313" key="2">
    <source>
        <dbReference type="Proteomes" id="UP001177943"/>
    </source>
</evidence>
<proteinExistence type="predicted"/>
<sequence length="115" mass="13057">MFYMLCGITVQNHYLDVQGKVVGKQQNRLVIESNIIEDANGADRYMNNQAITWYSNNVNSKYTGRIAEVNKEEGGAKLTVVTETLPMDILDHLMEENVNLIINQGESDLFTLIFK</sequence>
<dbReference type="EMBL" id="CP126084">
    <property type="protein sequence ID" value="WHX50786.1"/>
    <property type="molecule type" value="Genomic_DNA"/>
</dbReference>
<name>A0AA95L2M3_9BACL</name>
<organism evidence="1 2">
    <name type="scientific">Paenibacillus woosongensis</name>
    <dbReference type="NCBI Taxonomy" id="307580"/>
    <lineage>
        <taxon>Bacteria</taxon>
        <taxon>Bacillati</taxon>
        <taxon>Bacillota</taxon>
        <taxon>Bacilli</taxon>
        <taxon>Bacillales</taxon>
        <taxon>Paenibacillaceae</taxon>
        <taxon>Paenibacillus</taxon>
    </lineage>
</organism>
<accession>A0AA95L2M3</accession>
<gene>
    <name evidence="1" type="ORF">QNH46_09115</name>
</gene>
<dbReference type="AlphaFoldDB" id="A0AA95L2M3"/>
<dbReference type="Proteomes" id="UP001177943">
    <property type="component" value="Chromosome"/>
</dbReference>
<protein>
    <submittedName>
        <fullName evidence="1">Uncharacterized protein</fullName>
    </submittedName>
</protein>
<dbReference type="RefSeq" id="WP_283927818.1">
    <property type="nucleotide sequence ID" value="NZ_CP126084.1"/>
</dbReference>
<evidence type="ECO:0000313" key="1">
    <source>
        <dbReference type="EMBL" id="WHX50786.1"/>
    </source>
</evidence>
<reference evidence="1" key="1">
    <citation type="submission" date="2023-05" db="EMBL/GenBank/DDBJ databases">
        <title>Comparative genomics of Bacillaceae isolates and their secondary metabolite potential.</title>
        <authorList>
            <person name="Song L."/>
            <person name="Nielsen L.J."/>
            <person name="Mohite O."/>
            <person name="Xu X."/>
            <person name="Weber T."/>
            <person name="Kovacs A.T."/>
        </authorList>
    </citation>
    <scope>NUCLEOTIDE SEQUENCE</scope>
    <source>
        <strain evidence="1">B2_4</strain>
    </source>
</reference>